<feature type="transmembrane region" description="Helical" evidence="7">
    <location>
        <begin position="96"/>
        <end position="125"/>
    </location>
</feature>
<feature type="transmembrane region" description="Helical" evidence="7">
    <location>
        <begin position="271"/>
        <end position="295"/>
    </location>
</feature>
<sequence>MSAVVWLLVIGFGLLLLMDVPIAVAIAIATFLCIFASGGDATYTVALKMANGIDSFTLLAIPFFILSGLLMGQGGIARRLIDFAAACVGRFPGGLAYVNTLTCMLFGSISGSAAAAVSSVGGFMIPEMNRKGYPRDFNVALTVTSATTGLIIPPSNIMIVYAVAAGGVSIVGLFLAGIVPGILVGLCLMSVCFFWAKGRKLEREPAVSWSELLSSFVRAVPSLLLVIVVIGGILGGIFTATEAAAIAVAYAFVLAVLVYREVKLADLPAILLKGAVTTSVVMLLIGASSGMSWLLTTQNVPQQVSTSLLAMSDNPFVILLAINLLLLAVGTFMDMTPAVLIFTPIFLPVVVELGMDPLQFGIVMITNLCVGLCTPPVGTCLFLGCGVGKTTIAKVTPSLLPFFFAMIVALLLITYLPGLSLWIPSLFGKG</sequence>
<evidence type="ECO:0000256" key="2">
    <source>
        <dbReference type="ARBA" id="ARBA00022475"/>
    </source>
</evidence>
<dbReference type="PANTHER" id="PTHR33362">
    <property type="entry name" value="SIALIC ACID TRAP TRANSPORTER PERMEASE PROTEIN SIAT-RELATED"/>
    <property type="match status" value="1"/>
</dbReference>
<dbReference type="InterPro" id="IPR010656">
    <property type="entry name" value="DctM"/>
</dbReference>
<feature type="transmembrane region" description="Helical" evidence="7">
    <location>
        <begin position="56"/>
        <end position="76"/>
    </location>
</feature>
<dbReference type="EMBL" id="SJPJ01000001">
    <property type="protein sequence ID" value="TWT79292.1"/>
    <property type="molecule type" value="Genomic_DNA"/>
</dbReference>
<gene>
    <name evidence="9" type="primary">siaT</name>
    <name evidence="9" type="ORF">CA13_06900</name>
</gene>
<feature type="transmembrane region" description="Helical" evidence="7">
    <location>
        <begin position="216"/>
        <end position="237"/>
    </location>
</feature>
<comment type="caution">
    <text evidence="9">The sequence shown here is derived from an EMBL/GenBank/DDBJ whole genome shotgun (WGS) entry which is preliminary data.</text>
</comment>
<feature type="domain" description="TRAP C4-dicarboxylate transport system permease DctM subunit" evidence="8">
    <location>
        <begin position="10"/>
        <end position="419"/>
    </location>
</feature>
<dbReference type="Proteomes" id="UP000315010">
    <property type="component" value="Unassembled WGS sequence"/>
</dbReference>
<organism evidence="9 10">
    <name type="scientific">Novipirellula herctigrandis</name>
    <dbReference type="NCBI Taxonomy" id="2527986"/>
    <lineage>
        <taxon>Bacteria</taxon>
        <taxon>Pseudomonadati</taxon>
        <taxon>Planctomycetota</taxon>
        <taxon>Planctomycetia</taxon>
        <taxon>Pirellulales</taxon>
        <taxon>Pirellulaceae</taxon>
        <taxon>Novipirellula</taxon>
    </lineage>
</organism>
<dbReference type="PIRSF" id="PIRSF006066">
    <property type="entry name" value="HI0050"/>
    <property type="match status" value="1"/>
</dbReference>
<feature type="transmembrane region" description="Helical" evidence="7">
    <location>
        <begin position="170"/>
        <end position="196"/>
    </location>
</feature>
<feature type="transmembrane region" description="Helical" evidence="7">
    <location>
        <begin position="243"/>
        <end position="259"/>
    </location>
</feature>
<keyword evidence="4 7" id="KW-0812">Transmembrane</keyword>
<keyword evidence="6 7" id="KW-0472">Membrane</keyword>
<dbReference type="GO" id="GO:0022857">
    <property type="term" value="F:transmembrane transporter activity"/>
    <property type="evidence" value="ECO:0007669"/>
    <property type="project" value="TreeGrafter"/>
</dbReference>
<keyword evidence="10" id="KW-1185">Reference proteome</keyword>
<evidence type="ECO:0000256" key="6">
    <source>
        <dbReference type="ARBA" id="ARBA00023136"/>
    </source>
</evidence>
<dbReference type="InterPro" id="IPR004681">
    <property type="entry name" value="TRAP_DctM"/>
</dbReference>
<dbReference type="NCBIfam" id="TIGR00786">
    <property type="entry name" value="dctM"/>
    <property type="match status" value="1"/>
</dbReference>
<evidence type="ECO:0000313" key="9">
    <source>
        <dbReference type="EMBL" id="TWT79292.1"/>
    </source>
</evidence>
<comment type="subcellular location">
    <subcellularLocation>
        <location evidence="1">Cell inner membrane</location>
        <topology evidence="1">Multi-pass membrane protein</topology>
    </subcellularLocation>
</comment>
<feature type="transmembrane region" description="Helical" evidence="7">
    <location>
        <begin position="361"/>
        <end position="387"/>
    </location>
</feature>
<dbReference type="RefSeq" id="WP_146394547.1">
    <property type="nucleotide sequence ID" value="NZ_SJPJ01000001.1"/>
</dbReference>
<evidence type="ECO:0000256" key="5">
    <source>
        <dbReference type="ARBA" id="ARBA00022989"/>
    </source>
</evidence>
<protein>
    <submittedName>
        <fullName evidence="9">Sialic acid TRAP transporter permease protein SiaT</fullName>
    </submittedName>
</protein>
<feature type="transmembrane region" description="Helical" evidence="7">
    <location>
        <begin position="399"/>
        <end position="423"/>
    </location>
</feature>
<evidence type="ECO:0000256" key="4">
    <source>
        <dbReference type="ARBA" id="ARBA00022692"/>
    </source>
</evidence>
<feature type="transmembrane region" description="Helical" evidence="7">
    <location>
        <begin position="137"/>
        <end position="164"/>
    </location>
</feature>
<evidence type="ECO:0000313" key="10">
    <source>
        <dbReference type="Proteomes" id="UP000315010"/>
    </source>
</evidence>
<dbReference type="GO" id="GO:0005886">
    <property type="term" value="C:plasma membrane"/>
    <property type="evidence" value="ECO:0007669"/>
    <property type="project" value="UniProtKB-SubCell"/>
</dbReference>
<dbReference type="OrthoDB" id="9772674at2"/>
<proteinExistence type="predicted"/>
<dbReference type="Pfam" id="PF06808">
    <property type="entry name" value="DctM"/>
    <property type="match status" value="1"/>
</dbReference>
<keyword evidence="2" id="KW-1003">Cell membrane</keyword>
<evidence type="ECO:0000259" key="8">
    <source>
        <dbReference type="Pfam" id="PF06808"/>
    </source>
</evidence>
<feature type="transmembrane region" description="Helical" evidence="7">
    <location>
        <begin position="315"/>
        <end position="333"/>
    </location>
</feature>
<accession>A0A5C5YW62</accession>
<evidence type="ECO:0000256" key="1">
    <source>
        <dbReference type="ARBA" id="ARBA00004429"/>
    </source>
</evidence>
<dbReference type="AlphaFoldDB" id="A0A5C5YW62"/>
<evidence type="ECO:0000256" key="7">
    <source>
        <dbReference type="SAM" id="Phobius"/>
    </source>
</evidence>
<keyword evidence="3" id="KW-0997">Cell inner membrane</keyword>
<feature type="transmembrane region" description="Helical" evidence="7">
    <location>
        <begin position="338"/>
        <end position="355"/>
    </location>
</feature>
<name>A0A5C5YW62_9BACT</name>
<evidence type="ECO:0000256" key="3">
    <source>
        <dbReference type="ARBA" id="ARBA00022519"/>
    </source>
</evidence>
<reference evidence="9 10" key="1">
    <citation type="submission" date="2019-02" db="EMBL/GenBank/DDBJ databases">
        <title>Deep-cultivation of Planctomycetes and their phenomic and genomic characterization uncovers novel biology.</title>
        <authorList>
            <person name="Wiegand S."/>
            <person name="Jogler M."/>
            <person name="Boedeker C."/>
            <person name="Pinto D."/>
            <person name="Vollmers J."/>
            <person name="Rivas-Marin E."/>
            <person name="Kohn T."/>
            <person name="Peeters S.H."/>
            <person name="Heuer A."/>
            <person name="Rast P."/>
            <person name="Oberbeckmann S."/>
            <person name="Bunk B."/>
            <person name="Jeske O."/>
            <person name="Meyerdierks A."/>
            <person name="Storesund J.E."/>
            <person name="Kallscheuer N."/>
            <person name="Luecker S."/>
            <person name="Lage O.M."/>
            <person name="Pohl T."/>
            <person name="Merkel B.J."/>
            <person name="Hornburger P."/>
            <person name="Mueller R.-W."/>
            <person name="Bruemmer F."/>
            <person name="Labrenz M."/>
            <person name="Spormann A.M."/>
            <person name="Op Den Camp H."/>
            <person name="Overmann J."/>
            <person name="Amann R."/>
            <person name="Jetten M.S.M."/>
            <person name="Mascher T."/>
            <person name="Medema M.H."/>
            <person name="Devos D.P."/>
            <person name="Kaster A.-K."/>
            <person name="Ovreas L."/>
            <person name="Rohde M."/>
            <person name="Galperin M.Y."/>
            <person name="Jogler C."/>
        </authorList>
    </citation>
    <scope>NUCLEOTIDE SEQUENCE [LARGE SCALE GENOMIC DNA]</scope>
    <source>
        <strain evidence="9 10">CA13</strain>
    </source>
</reference>
<keyword evidence="5 7" id="KW-1133">Transmembrane helix</keyword>
<feature type="transmembrane region" description="Helical" evidence="7">
    <location>
        <begin position="6"/>
        <end position="35"/>
    </location>
</feature>
<dbReference type="PANTHER" id="PTHR33362:SF2">
    <property type="entry name" value="TRAP TRANSPORTER LARGE PERMEASE PROTEIN"/>
    <property type="match status" value="1"/>
</dbReference>